<keyword evidence="2" id="KW-1185">Reference proteome</keyword>
<organism evidence="1 2">
    <name type="scientific">Aspergillus cristatus</name>
    <name type="common">Chinese Fuzhuan brick tea-fermentation fungus</name>
    <name type="synonym">Eurotium cristatum</name>
    <dbReference type="NCBI Taxonomy" id="573508"/>
    <lineage>
        <taxon>Eukaryota</taxon>
        <taxon>Fungi</taxon>
        <taxon>Dikarya</taxon>
        <taxon>Ascomycota</taxon>
        <taxon>Pezizomycotina</taxon>
        <taxon>Eurotiomycetes</taxon>
        <taxon>Eurotiomycetidae</taxon>
        <taxon>Eurotiales</taxon>
        <taxon>Aspergillaceae</taxon>
        <taxon>Aspergillus</taxon>
        <taxon>Aspergillus subgen. Aspergillus</taxon>
    </lineage>
</organism>
<dbReference type="OrthoDB" id="5365320at2759"/>
<reference evidence="1 2" key="1">
    <citation type="journal article" date="2016" name="BMC Genomics">
        <title>Comparative genomic and transcriptomic analyses of the Fuzhuan brick tea-fermentation fungus Aspergillus cristatus.</title>
        <authorList>
            <person name="Ge Y."/>
            <person name="Wang Y."/>
            <person name="Liu Y."/>
            <person name="Tan Y."/>
            <person name="Ren X."/>
            <person name="Zhang X."/>
            <person name="Hyde K.D."/>
            <person name="Liu Y."/>
            <person name="Liu Z."/>
        </authorList>
    </citation>
    <scope>NUCLEOTIDE SEQUENCE [LARGE SCALE GENOMIC DNA]</scope>
    <source>
        <strain evidence="1 2">GZAAS20.1005</strain>
    </source>
</reference>
<evidence type="ECO:0000313" key="2">
    <source>
        <dbReference type="Proteomes" id="UP000094569"/>
    </source>
</evidence>
<dbReference type="Proteomes" id="UP000094569">
    <property type="component" value="Unassembled WGS sequence"/>
</dbReference>
<sequence>MAEEKQPSGIGLTIPKIDRNIYIDEVLDKVQDAVDNAAQYAYGCSRQEFHGWDEGGWWRGPISLVDDCRPIFKDILVNAEDTGGEHLVPVDEVWYDTSDGEIMD</sequence>
<name>A0A1E3BN91_ASPCR</name>
<dbReference type="AlphaFoldDB" id="A0A1E3BN91"/>
<protein>
    <submittedName>
        <fullName evidence="1">Uncharacterized protein</fullName>
    </submittedName>
</protein>
<comment type="caution">
    <text evidence="1">The sequence shown here is derived from an EMBL/GenBank/DDBJ whole genome shotgun (WGS) entry which is preliminary data.</text>
</comment>
<accession>A0A1E3BN91</accession>
<gene>
    <name evidence="1" type="ORF">SI65_00028</name>
</gene>
<proteinExistence type="predicted"/>
<dbReference type="EMBL" id="JXNT01000001">
    <property type="protein sequence ID" value="ODM22440.1"/>
    <property type="molecule type" value="Genomic_DNA"/>
</dbReference>
<dbReference type="VEuPathDB" id="FungiDB:SI65_00028"/>
<evidence type="ECO:0000313" key="1">
    <source>
        <dbReference type="EMBL" id="ODM22440.1"/>
    </source>
</evidence>